<keyword evidence="4" id="KW-1185">Reference proteome</keyword>
<organism evidence="2">
    <name type="scientific">Dendroctonus ponderosae</name>
    <name type="common">Mountain pine beetle</name>
    <dbReference type="NCBI Taxonomy" id="77166"/>
    <lineage>
        <taxon>Eukaryota</taxon>
        <taxon>Metazoa</taxon>
        <taxon>Ecdysozoa</taxon>
        <taxon>Arthropoda</taxon>
        <taxon>Hexapoda</taxon>
        <taxon>Insecta</taxon>
        <taxon>Pterygota</taxon>
        <taxon>Neoptera</taxon>
        <taxon>Endopterygota</taxon>
        <taxon>Coleoptera</taxon>
        <taxon>Polyphaga</taxon>
        <taxon>Cucujiformia</taxon>
        <taxon>Curculionidae</taxon>
        <taxon>Scolytinae</taxon>
        <taxon>Dendroctonus</taxon>
    </lineage>
</organism>
<feature type="signal peptide" evidence="1">
    <location>
        <begin position="1"/>
        <end position="19"/>
    </location>
</feature>
<feature type="non-terminal residue" evidence="2">
    <location>
        <position position="1"/>
    </location>
</feature>
<dbReference type="EnsemblMetazoa" id="XM_019906298.1">
    <property type="protein sequence ID" value="XP_019761857.1"/>
    <property type="gene ID" value="LOC109538874"/>
</dbReference>
<dbReference type="OrthoDB" id="6742844at2759"/>
<feature type="chain" id="PRO_5010971925" evidence="1">
    <location>
        <begin position="20"/>
        <end position="581"/>
    </location>
</feature>
<evidence type="ECO:0000313" key="4">
    <source>
        <dbReference type="Proteomes" id="UP000019118"/>
    </source>
</evidence>
<reference evidence="2 4" key="1">
    <citation type="journal article" date="2013" name="Genome Biol.">
        <title>Draft genome of the mountain pine beetle, Dendroctonus ponderosae Hopkins, a major forest pest.</title>
        <authorList>
            <person name="Keeling C.I."/>
            <person name="Yuen M.M."/>
            <person name="Liao N.Y."/>
            <person name="Docking T.R."/>
            <person name="Chan S.K."/>
            <person name="Taylor G.A."/>
            <person name="Palmquist D.L."/>
            <person name="Jackman S.D."/>
            <person name="Nguyen A."/>
            <person name="Li M."/>
            <person name="Henderson H."/>
            <person name="Janes J.K."/>
            <person name="Zhao Y."/>
            <person name="Pandoh P."/>
            <person name="Moore R."/>
            <person name="Sperling F.A."/>
            <person name="Huber D.P."/>
            <person name="Birol I."/>
            <person name="Jones S.J."/>
            <person name="Bohlmann J."/>
        </authorList>
    </citation>
    <scope>NUCLEOTIDE SEQUENCE</scope>
</reference>
<dbReference type="AlphaFoldDB" id="N6U3D3"/>
<gene>
    <name evidence="3" type="primary">109538874</name>
    <name evidence="2" type="ORF">YQE_07447</name>
</gene>
<keyword evidence="1" id="KW-0732">Signal</keyword>
<evidence type="ECO:0000313" key="2">
    <source>
        <dbReference type="EMBL" id="ENN76075.1"/>
    </source>
</evidence>
<evidence type="ECO:0000313" key="3">
    <source>
        <dbReference type="EnsemblMetazoa" id="XP_019761856.1"/>
    </source>
</evidence>
<accession>N6U3D3</accession>
<dbReference type="OMA" id="SEECTIQ"/>
<protein>
    <submittedName>
        <fullName evidence="2 3">Uncharacterized protein</fullName>
    </submittedName>
</protein>
<dbReference type="HOGENOM" id="CLU_469517_0_0_1"/>
<sequence>MNQKAYSVLFCALLASTFAHELRAKGVAPVSSRFARGLERAASPEICQLTCRDSESVNVTLGITIQVMDQVLVLANLSANAALLINASSEIVVLLNGTTGSGVALNLTSQTGVYVSSGLWLASKATIDVYIRSLSGGLQSIFAVSGAVSFSLKSVSTAILTEINLIISRLVINIGLAISQDVLVGLQIVLSISGGIIKLLNGNLRGLLALIESEISISLDIAALLNTLRGIETIIAKAYGSLEALIEAGVNLSWANLLQARNGLILLADLLLVIKISAVSSLLSSAESALQLIAQLGGNSTVGTNGLLTVLANLVALAQGSIKLETFLQVLVLFVANSNRTIQADLTVGLRESLRGLLLVIERVKGSSELSELVVIISGLVAGSWVYKSVNIGAIILKLASGVALQRSKLLQLIVSVLLHLTAIVKLNTAIAALVLLLILNLHTALGVWLLNSLGISISASGSGSPLKSLLSGAGNLILGLLTGNLYSTLAAVSGIGAIIKALKEAYEAVASGEISFVAIINRESTLKVQILALFQLVGGIRLGSSSSAVSAISVQLKELTSVSVFTGISVSSSTSISVSS</sequence>
<dbReference type="Proteomes" id="UP000019118">
    <property type="component" value="Unassembled WGS sequence"/>
</dbReference>
<dbReference type="EMBL" id="KB740993">
    <property type="protein sequence ID" value="ENN76075.1"/>
    <property type="molecule type" value="Genomic_DNA"/>
</dbReference>
<proteinExistence type="predicted"/>
<evidence type="ECO:0000256" key="1">
    <source>
        <dbReference type="SAM" id="SignalP"/>
    </source>
</evidence>
<name>N6U3D3_DENPD</name>
<dbReference type="EnsemblMetazoa" id="XM_019906297.1">
    <property type="protein sequence ID" value="XP_019761856.1"/>
    <property type="gene ID" value="LOC109538874"/>
</dbReference>
<reference evidence="3" key="2">
    <citation type="submission" date="2024-08" db="UniProtKB">
        <authorList>
            <consortium name="EnsemblMetazoa"/>
        </authorList>
    </citation>
    <scope>IDENTIFICATION</scope>
</reference>
<dbReference type="KEGG" id="dpa:109538874"/>